<gene>
    <name evidence="1" type="ORF">LCGC14_1666840</name>
</gene>
<feature type="non-terminal residue" evidence="1">
    <location>
        <position position="49"/>
    </location>
</feature>
<reference evidence="1" key="1">
    <citation type="journal article" date="2015" name="Nature">
        <title>Complex archaea that bridge the gap between prokaryotes and eukaryotes.</title>
        <authorList>
            <person name="Spang A."/>
            <person name="Saw J.H."/>
            <person name="Jorgensen S.L."/>
            <person name="Zaremba-Niedzwiedzka K."/>
            <person name="Martijn J."/>
            <person name="Lind A.E."/>
            <person name="van Eijk R."/>
            <person name="Schleper C."/>
            <person name="Guy L."/>
            <person name="Ettema T.J."/>
        </authorList>
    </citation>
    <scope>NUCLEOTIDE SEQUENCE</scope>
</reference>
<protein>
    <submittedName>
        <fullName evidence="1">Uncharacterized protein</fullName>
    </submittedName>
</protein>
<dbReference type="AlphaFoldDB" id="A0A0F9IF14"/>
<name>A0A0F9IF14_9ZZZZ</name>
<organism evidence="1">
    <name type="scientific">marine sediment metagenome</name>
    <dbReference type="NCBI Taxonomy" id="412755"/>
    <lineage>
        <taxon>unclassified sequences</taxon>
        <taxon>metagenomes</taxon>
        <taxon>ecological metagenomes</taxon>
    </lineage>
</organism>
<dbReference type="EMBL" id="LAZR01014247">
    <property type="protein sequence ID" value="KKM18319.1"/>
    <property type="molecule type" value="Genomic_DNA"/>
</dbReference>
<proteinExistence type="predicted"/>
<sequence length="49" mass="5573">MGEFKLEDIVKFSEENTVSTNLYDSQKACVNLLCMEEGQSALQETKDQK</sequence>
<evidence type="ECO:0000313" key="1">
    <source>
        <dbReference type="EMBL" id="KKM18319.1"/>
    </source>
</evidence>
<accession>A0A0F9IF14</accession>
<comment type="caution">
    <text evidence="1">The sequence shown here is derived from an EMBL/GenBank/DDBJ whole genome shotgun (WGS) entry which is preliminary data.</text>
</comment>